<dbReference type="EMBL" id="WJBU01000003">
    <property type="protein sequence ID" value="MRD46430.1"/>
    <property type="molecule type" value="Genomic_DNA"/>
</dbReference>
<dbReference type="InterPro" id="IPR009267">
    <property type="entry name" value="NTP_transf_6"/>
</dbReference>
<dbReference type="AlphaFoldDB" id="A0A844AQA7"/>
<evidence type="ECO:0008006" key="3">
    <source>
        <dbReference type="Google" id="ProtNLM"/>
    </source>
</evidence>
<evidence type="ECO:0000313" key="2">
    <source>
        <dbReference type="Proteomes" id="UP000487350"/>
    </source>
</evidence>
<dbReference type="PANTHER" id="PTHR39166:SF1">
    <property type="entry name" value="BLL1166 PROTEIN"/>
    <property type="match status" value="1"/>
</dbReference>
<protein>
    <recommendedName>
        <fullName evidence="3">Nucleotidyltransferase family protein</fullName>
    </recommendedName>
</protein>
<dbReference type="RefSeq" id="WP_323740795.1">
    <property type="nucleotide sequence ID" value="NZ_WJBU01000003.1"/>
</dbReference>
<dbReference type="Pfam" id="PF06042">
    <property type="entry name" value="NTP_transf_6"/>
    <property type="match status" value="1"/>
</dbReference>
<gene>
    <name evidence="1" type="ORF">GHT07_04030</name>
</gene>
<dbReference type="PANTHER" id="PTHR39166">
    <property type="entry name" value="BLL1166 PROTEIN"/>
    <property type="match status" value="1"/>
</dbReference>
<evidence type="ECO:0000313" key="1">
    <source>
        <dbReference type="EMBL" id="MRD46430.1"/>
    </source>
</evidence>
<keyword evidence="2" id="KW-1185">Reference proteome</keyword>
<sequence>MVVQQRFIADVRTNPVNRAILDRWEQLALPDGWLVAGCLFQTVWNLHAGAAPQAQIKDYDLFYFDAADLSEQAEMRVQSHVNGVLRDLGVVVEAKNQARVHLWYPEYFGFDYPQLKNSCDGIDRYLVLSTCVGVRPHGADFDTYAPYGLDILYDGVLSPNPLTDHRELFLAKARSYQQRWPWLRIDG</sequence>
<comment type="caution">
    <text evidence="1">The sequence shown here is derived from an EMBL/GenBank/DDBJ whole genome shotgun (WGS) entry which is preliminary data.</text>
</comment>
<accession>A0A844AQA7</accession>
<name>A0A844AQA7_9BURK</name>
<reference evidence="1 2" key="1">
    <citation type="submission" date="2019-11" db="EMBL/GenBank/DDBJ databases">
        <title>Caenimonas koreensis gen. nov., sp. nov., isolated from activated sludge.</title>
        <authorList>
            <person name="Seung H.R."/>
        </authorList>
    </citation>
    <scope>NUCLEOTIDE SEQUENCE [LARGE SCALE GENOMIC DNA]</scope>
    <source>
        <strain evidence="1 2">EMB320</strain>
    </source>
</reference>
<organism evidence="1 2">
    <name type="scientific">Caenimonas koreensis DSM 17982</name>
    <dbReference type="NCBI Taxonomy" id="1121255"/>
    <lineage>
        <taxon>Bacteria</taxon>
        <taxon>Pseudomonadati</taxon>
        <taxon>Pseudomonadota</taxon>
        <taxon>Betaproteobacteria</taxon>
        <taxon>Burkholderiales</taxon>
        <taxon>Comamonadaceae</taxon>
        <taxon>Caenimonas</taxon>
    </lineage>
</organism>
<proteinExistence type="predicted"/>
<dbReference type="Proteomes" id="UP000487350">
    <property type="component" value="Unassembled WGS sequence"/>
</dbReference>